<gene>
    <name evidence="1" type="ORF">H5410_007142</name>
</gene>
<evidence type="ECO:0000313" key="1">
    <source>
        <dbReference type="EMBL" id="KAG5621924.1"/>
    </source>
</evidence>
<keyword evidence="2" id="KW-1185">Reference proteome</keyword>
<dbReference type="EMBL" id="JACXVP010000002">
    <property type="protein sequence ID" value="KAG5621924.1"/>
    <property type="molecule type" value="Genomic_DNA"/>
</dbReference>
<accession>A0A9J6AC83</accession>
<sequence length="68" mass="8102">MEENKNCGRQSTAEHCRCNPVGRKGYKIYPKALNIVWGNDKRFWKLPKYEKDGVELIQVNWLGDNWLY</sequence>
<organism evidence="1 2">
    <name type="scientific">Solanum commersonii</name>
    <name type="common">Commerson's wild potato</name>
    <name type="synonym">Commerson's nightshade</name>
    <dbReference type="NCBI Taxonomy" id="4109"/>
    <lineage>
        <taxon>Eukaryota</taxon>
        <taxon>Viridiplantae</taxon>
        <taxon>Streptophyta</taxon>
        <taxon>Embryophyta</taxon>
        <taxon>Tracheophyta</taxon>
        <taxon>Spermatophyta</taxon>
        <taxon>Magnoliopsida</taxon>
        <taxon>eudicotyledons</taxon>
        <taxon>Gunneridae</taxon>
        <taxon>Pentapetalae</taxon>
        <taxon>asterids</taxon>
        <taxon>lamiids</taxon>
        <taxon>Solanales</taxon>
        <taxon>Solanaceae</taxon>
        <taxon>Solanoideae</taxon>
        <taxon>Solaneae</taxon>
        <taxon>Solanum</taxon>
    </lineage>
</organism>
<name>A0A9J6AC83_SOLCO</name>
<dbReference type="Proteomes" id="UP000824120">
    <property type="component" value="Chromosome 2"/>
</dbReference>
<reference evidence="1 2" key="1">
    <citation type="submission" date="2020-09" db="EMBL/GenBank/DDBJ databases">
        <title>De no assembly of potato wild relative species, Solanum commersonii.</title>
        <authorList>
            <person name="Cho K."/>
        </authorList>
    </citation>
    <scope>NUCLEOTIDE SEQUENCE [LARGE SCALE GENOMIC DNA]</scope>
    <source>
        <strain evidence="1">LZ3.2</strain>
        <tissue evidence="1">Leaf</tissue>
    </source>
</reference>
<protein>
    <submittedName>
        <fullName evidence="1">Uncharacterized protein</fullName>
    </submittedName>
</protein>
<evidence type="ECO:0000313" key="2">
    <source>
        <dbReference type="Proteomes" id="UP000824120"/>
    </source>
</evidence>
<proteinExistence type="predicted"/>
<dbReference type="OrthoDB" id="2107747at2759"/>
<comment type="caution">
    <text evidence="1">The sequence shown here is derived from an EMBL/GenBank/DDBJ whole genome shotgun (WGS) entry which is preliminary data.</text>
</comment>
<dbReference type="AlphaFoldDB" id="A0A9J6AC83"/>